<evidence type="ECO:0000313" key="3">
    <source>
        <dbReference type="EMBL" id="SIT51514.1"/>
    </source>
</evidence>
<reference evidence="3" key="1">
    <citation type="submission" date="2016-12" db="EMBL/GenBank/DDBJ databases">
        <authorList>
            <person name="Moulin L."/>
        </authorList>
    </citation>
    <scope>NUCLEOTIDE SEQUENCE [LARGE SCALE GENOMIC DNA]</scope>
    <source>
        <strain evidence="3">STM 7183</strain>
    </source>
</reference>
<dbReference type="AlphaFoldDB" id="A0A1N7SX77"/>
<evidence type="ECO:0000256" key="1">
    <source>
        <dbReference type="SAM" id="MobiDB-lite"/>
    </source>
</evidence>
<keyword evidence="2" id="KW-1133">Transmembrane helix</keyword>
<feature type="compositionally biased region" description="Gly residues" evidence="1">
    <location>
        <begin position="95"/>
        <end position="105"/>
    </location>
</feature>
<keyword evidence="2" id="KW-0812">Transmembrane</keyword>
<feature type="transmembrane region" description="Helical" evidence="2">
    <location>
        <begin position="27"/>
        <end position="44"/>
    </location>
</feature>
<dbReference type="EMBL" id="CYGY02000123">
    <property type="protein sequence ID" value="SIT51514.1"/>
    <property type="molecule type" value="Genomic_DNA"/>
</dbReference>
<protein>
    <recommendedName>
        <fullName evidence="5">Acyltransferase 3 domain-containing protein</fullName>
    </recommendedName>
</protein>
<sequence length="105" mass="11703">MLLCHYTEFGLIEVPAGFLNFVDGGRSAVSLFFVLSGFILTYTYRDTVSRGHAKAFYQARFARICPVLMLDLAQVRDKAPAKHKRHADHQDLRGECGGGLYGGQH</sequence>
<comment type="caution">
    <text evidence="3">The sequence shown here is derived from an EMBL/GenBank/DDBJ whole genome shotgun (WGS) entry which is preliminary data.</text>
</comment>
<dbReference type="Proteomes" id="UP000195569">
    <property type="component" value="Unassembled WGS sequence"/>
</dbReference>
<feature type="region of interest" description="Disordered" evidence="1">
    <location>
        <begin position="81"/>
        <end position="105"/>
    </location>
</feature>
<evidence type="ECO:0008006" key="5">
    <source>
        <dbReference type="Google" id="ProtNLM"/>
    </source>
</evidence>
<gene>
    <name evidence="3" type="ORF">BN2476_1230046</name>
</gene>
<name>A0A1N7SX77_9BURK</name>
<dbReference type="OrthoDB" id="8772324at2"/>
<keyword evidence="2" id="KW-0472">Membrane</keyword>
<accession>A0A1N7SX77</accession>
<evidence type="ECO:0000313" key="4">
    <source>
        <dbReference type="Proteomes" id="UP000195569"/>
    </source>
</evidence>
<proteinExistence type="predicted"/>
<keyword evidence="4" id="KW-1185">Reference proteome</keyword>
<organism evidence="3 4">
    <name type="scientific">Paraburkholderia piptadeniae</name>
    <dbReference type="NCBI Taxonomy" id="1701573"/>
    <lineage>
        <taxon>Bacteria</taxon>
        <taxon>Pseudomonadati</taxon>
        <taxon>Pseudomonadota</taxon>
        <taxon>Betaproteobacteria</taxon>
        <taxon>Burkholderiales</taxon>
        <taxon>Burkholderiaceae</taxon>
        <taxon>Paraburkholderia</taxon>
    </lineage>
</organism>
<evidence type="ECO:0000256" key="2">
    <source>
        <dbReference type="SAM" id="Phobius"/>
    </source>
</evidence>
<dbReference type="RefSeq" id="WP_087739975.1">
    <property type="nucleotide sequence ID" value="NZ_CYGY02000123.1"/>
</dbReference>